<dbReference type="HOGENOM" id="CLU_1729867_0_0_11"/>
<keyword evidence="1" id="KW-0812">Transmembrane</keyword>
<keyword evidence="3" id="KW-1185">Reference proteome</keyword>
<feature type="transmembrane region" description="Helical" evidence="1">
    <location>
        <begin position="12"/>
        <end position="38"/>
    </location>
</feature>
<feature type="transmembrane region" description="Helical" evidence="1">
    <location>
        <begin position="58"/>
        <end position="75"/>
    </location>
</feature>
<dbReference type="KEGG" id="pdx:Psed_2342"/>
<feature type="transmembrane region" description="Helical" evidence="1">
    <location>
        <begin position="112"/>
        <end position="135"/>
    </location>
</feature>
<dbReference type="RefSeq" id="WP_013674478.1">
    <property type="nucleotide sequence ID" value="NC_015312.1"/>
</dbReference>
<organism evidence="2 3">
    <name type="scientific">Pseudonocardia dioxanivorans (strain ATCC 55486 / DSM 44775 / JCM 13855 / CB1190)</name>
    <dbReference type="NCBI Taxonomy" id="675635"/>
    <lineage>
        <taxon>Bacteria</taxon>
        <taxon>Bacillati</taxon>
        <taxon>Actinomycetota</taxon>
        <taxon>Actinomycetes</taxon>
        <taxon>Pseudonocardiales</taxon>
        <taxon>Pseudonocardiaceae</taxon>
        <taxon>Pseudonocardia</taxon>
    </lineage>
</organism>
<proteinExistence type="predicted"/>
<accession>F4CSU9</accession>
<evidence type="ECO:0000313" key="3">
    <source>
        <dbReference type="Proteomes" id="UP000007809"/>
    </source>
</evidence>
<protein>
    <submittedName>
        <fullName evidence="2">Uncharacterized protein</fullName>
    </submittedName>
</protein>
<gene>
    <name evidence="2" type="ordered locus">Psed_2342</name>
</gene>
<dbReference type="OrthoDB" id="572373at2"/>
<keyword evidence="1" id="KW-1133">Transmembrane helix</keyword>
<dbReference type="EMBL" id="CP002593">
    <property type="protein sequence ID" value="AEA24552.1"/>
    <property type="molecule type" value="Genomic_DNA"/>
</dbReference>
<keyword evidence="1" id="KW-0472">Membrane</keyword>
<feature type="transmembrane region" description="Helical" evidence="1">
    <location>
        <begin position="87"/>
        <end position="106"/>
    </location>
</feature>
<evidence type="ECO:0000313" key="2">
    <source>
        <dbReference type="EMBL" id="AEA24552.1"/>
    </source>
</evidence>
<reference evidence="2 3" key="1">
    <citation type="journal article" date="2011" name="J. Bacteriol.">
        <title>Genome sequence of the 1,4-dioxane-degrading Pseudonocardia dioxanivorans strain CB1190.</title>
        <authorList>
            <person name="Sales C.M."/>
            <person name="Mahendra S."/>
            <person name="Grostern A."/>
            <person name="Parales R.E."/>
            <person name="Goodwin L.A."/>
            <person name="Woyke T."/>
            <person name="Nolan M."/>
            <person name="Lapidus A."/>
            <person name="Chertkov O."/>
            <person name="Ovchinnikova G."/>
            <person name="Sczyrba A."/>
            <person name="Alvarez-Cohen L."/>
        </authorList>
    </citation>
    <scope>NUCLEOTIDE SEQUENCE [LARGE SCALE GENOMIC DNA]</scope>
    <source>
        <strain evidence="3">ATCC 55486 / DSM 44775 / JCM 13855 / CB1190</strain>
    </source>
</reference>
<dbReference type="AlphaFoldDB" id="F4CSU9"/>
<dbReference type="Proteomes" id="UP000007809">
    <property type="component" value="Chromosome"/>
</dbReference>
<evidence type="ECO:0000256" key="1">
    <source>
        <dbReference type="SAM" id="Phobius"/>
    </source>
</evidence>
<dbReference type="Pfam" id="PF14325">
    <property type="entry name" value="DUF4383"/>
    <property type="match status" value="1"/>
</dbReference>
<sequence>MAESTTQRTRPAPVLWIQIGALVLGTLMFLYGLVGFWPSFAPAGPDGQQSTLLGIECNALRCALQVLLGVIGWAAASRAPAARGYGWLLAVVNAVFVVLGIIGVANPDADPLAMNVPAVVAAGAFALLGLVLALVPLRRQIPGGDDVLAED</sequence>
<name>F4CSU9_PSEUX</name>